<dbReference type="PANTHER" id="PTHR14097">
    <property type="entry name" value="OXIDOREDUCTASE HTATIP2"/>
    <property type="match status" value="1"/>
</dbReference>
<accession>A0ABP9RVR9</accession>
<protein>
    <submittedName>
        <fullName evidence="1">NAD-dependent epimerase/dehydratase family protein</fullName>
    </submittedName>
</protein>
<dbReference type="InterPro" id="IPR036291">
    <property type="entry name" value="NAD(P)-bd_dom_sf"/>
</dbReference>
<dbReference type="Gene3D" id="3.40.50.720">
    <property type="entry name" value="NAD(P)-binding Rossmann-like Domain"/>
    <property type="match status" value="1"/>
</dbReference>
<name>A0ABP9RVR9_9GAMM</name>
<organism evidence="1 2">
    <name type="scientific">Ferrimonas gelatinilytica</name>
    <dbReference type="NCBI Taxonomy" id="1255257"/>
    <lineage>
        <taxon>Bacteria</taxon>
        <taxon>Pseudomonadati</taxon>
        <taxon>Pseudomonadota</taxon>
        <taxon>Gammaproteobacteria</taxon>
        <taxon>Alteromonadales</taxon>
        <taxon>Ferrimonadaceae</taxon>
        <taxon>Ferrimonas</taxon>
    </lineage>
</organism>
<dbReference type="Proteomes" id="UP001501600">
    <property type="component" value="Unassembled WGS sequence"/>
</dbReference>
<dbReference type="SUPFAM" id="SSF51735">
    <property type="entry name" value="NAD(P)-binding Rossmann-fold domains"/>
    <property type="match status" value="1"/>
</dbReference>
<sequence length="234" mass="25616">MVVAGATGATGRELMGRLLADERLHRIHLLTRSMTPWCDNPKVIEHHWAPVPAPSGQKVTLKRIELPASLERLALDEPVTALFCCLGTTLAQAGSKAAFRALDLDAVVALGQWAKKHGVGTMHVISSKGANPQRRAFYLRCKGEMERALMDLELPSLYLYRPSLLARPQPRFGEHLGERILNLLTCLPGSAHWRPVPVARLAAVMVERAREAKAGVHCIESGQLWDEKGSGAAE</sequence>
<reference evidence="2" key="1">
    <citation type="journal article" date="2019" name="Int. J. Syst. Evol. Microbiol.">
        <title>The Global Catalogue of Microorganisms (GCM) 10K type strain sequencing project: providing services to taxonomists for standard genome sequencing and annotation.</title>
        <authorList>
            <consortium name="The Broad Institute Genomics Platform"/>
            <consortium name="The Broad Institute Genome Sequencing Center for Infectious Disease"/>
            <person name="Wu L."/>
            <person name="Ma J."/>
        </authorList>
    </citation>
    <scope>NUCLEOTIDE SEQUENCE [LARGE SCALE GENOMIC DNA]</scope>
    <source>
        <strain evidence="2">JCM 18720</strain>
    </source>
</reference>
<dbReference type="PANTHER" id="PTHR14097:SF7">
    <property type="entry name" value="OXIDOREDUCTASE HTATIP2"/>
    <property type="match status" value="1"/>
</dbReference>
<evidence type="ECO:0000313" key="1">
    <source>
        <dbReference type="EMBL" id="GAA5187711.1"/>
    </source>
</evidence>
<dbReference type="EMBL" id="BAABLF010000005">
    <property type="protein sequence ID" value="GAA5187711.1"/>
    <property type="molecule type" value="Genomic_DNA"/>
</dbReference>
<proteinExistence type="predicted"/>
<gene>
    <name evidence="1" type="ORF">GCM10025772_05960</name>
</gene>
<keyword evidence="2" id="KW-1185">Reference proteome</keyword>
<evidence type="ECO:0000313" key="2">
    <source>
        <dbReference type="Proteomes" id="UP001501600"/>
    </source>
</evidence>
<comment type="caution">
    <text evidence="1">The sequence shown here is derived from an EMBL/GenBank/DDBJ whole genome shotgun (WGS) entry which is preliminary data.</text>
</comment>